<feature type="transmembrane region" description="Helical" evidence="3">
    <location>
        <begin position="174"/>
        <end position="196"/>
    </location>
</feature>
<evidence type="ECO:0000256" key="1">
    <source>
        <dbReference type="ARBA" id="ARBA00022737"/>
    </source>
</evidence>
<evidence type="ECO:0008006" key="6">
    <source>
        <dbReference type="Google" id="ProtNLM"/>
    </source>
</evidence>
<feature type="non-terminal residue" evidence="4">
    <location>
        <position position="537"/>
    </location>
</feature>
<name>A0AAV5TS66_9BILA</name>
<proteinExistence type="predicted"/>
<feature type="region of interest" description="Disordered" evidence="2">
    <location>
        <begin position="352"/>
        <end position="517"/>
    </location>
</feature>
<organism evidence="4 5">
    <name type="scientific">Pristionchus entomophagus</name>
    <dbReference type="NCBI Taxonomy" id="358040"/>
    <lineage>
        <taxon>Eukaryota</taxon>
        <taxon>Metazoa</taxon>
        <taxon>Ecdysozoa</taxon>
        <taxon>Nematoda</taxon>
        <taxon>Chromadorea</taxon>
        <taxon>Rhabditida</taxon>
        <taxon>Rhabditina</taxon>
        <taxon>Diplogasteromorpha</taxon>
        <taxon>Diplogasteroidea</taxon>
        <taxon>Neodiplogasteridae</taxon>
        <taxon>Pristionchus</taxon>
    </lineage>
</organism>
<keyword evidence="5" id="KW-1185">Reference proteome</keyword>
<dbReference type="PANTHER" id="PTHR24637:SF423">
    <property type="entry name" value="NEMATODE CUTICLE COLLAGEN N-TERMINAL DOMAIN-CONTAINING PROTEIN"/>
    <property type="match status" value="1"/>
</dbReference>
<evidence type="ECO:0000256" key="3">
    <source>
        <dbReference type="SAM" id="Phobius"/>
    </source>
</evidence>
<dbReference type="InterPro" id="IPR008160">
    <property type="entry name" value="Collagen"/>
</dbReference>
<dbReference type="Pfam" id="PF01391">
    <property type="entry name" value="Collagen"/>
    <property type="match status" value="1"/>
</dbReference>
<protein>
    <recommendedName>
        <fullName evidence="6">Collagen</fullName>
    </recommendedName>
</protein>
<evidence type="ECO:0000313" key="5">
    <source>
        <dbReference type="Proteomes" id="UP001432027"/>
    </source>
</evidence>
<dbReference type="PANTHER" id="PTHR24637">
    <property type="entry name" value="COLLAGEN"/>
    <property type="match status" value="1"/>
</dbReference>
<feature type="compositionally biased region" description="Pro residues" evidence="2">
    <location>
        <begin position="461"/>
        <end position="470"/>
    </location>
</feature>
<feature type="region of interest" description="Disordered" evidence="2">
    <location>
        <begin position="112"/>
        <end position="145"/>
    </location>
</feature>
<dbReference type="Proteomes" id="UP001432027">
    <property type="component" value="Unassembled WGS sequence"/>
</dbReference>
<feature type="compositionally biased region" description="Pro residues" evidence="2">
    <location>
        <begin position="399"/>
        <end position="408"/>
    </location>
</feature>
<keyword evidence="3" id="KW-0812">Transmembrane</keyword>
<dbReference type="EMBL" id="BTSX01000004">
    <property type="protein sequence ID" value="GMS96819.1"/>
    <property type="molecule type" value="Genomic_DNA"/>
</dbReference>
<keyword evidence="3" id="KW-1133">Transmembrane helix</keyword>
<dbReference type="AlphaFoldDB" id="A0AAV5TS66"/>
<accession>A0AAV5TS66</accession>
<feature type="compositionally biased region" description="Basic residues" evidence="2">
    <location>
        <begin position="475"/>
        <end position="484"/>
    </location>
</feature>
<feature type="compositionally biased region" description="Low complexity" evidence="2">
    <location>
        <begin position="113"/>
        <end position="145"/>
    </location>
</feature>
<keyword evidence="3" id="KW-0472">Membrane</keyword>
<evidence type="ECO:0000313" key="4">
    <source>
        <dbReference type="EMBL" id="GMS96819.1"/>
    </source>
</evidence>
<feature type="compositionally biased region" description="Polar residues" evidence="2">
    <location>
        <begin position="380"/>
        <end position="392"/>
    </location>
</feature>
<comment type="caution">
    <text evidence="4">The sequence shown here is derived from an EMBL/GenBank/DDBJ whole genome shotgun (WGS) entry which is preliminary data.</text>
</comment>
<sequence length="537" mass="56927">MDPSLASSHYAAASSVGTQTRRKVLRSVTVQILPSTRSLRPLRPKRAILVPSPILEEEEATVTRDKETAPPNNPTVTGTSFPVAAALKDLVLGIVRDRLPLIGGVLAGQTGPAAEAAQENPATAPTQDATRGAPGPAGTTDGGTQQDWYQRWLETMGLVADQMRERQLRWTHRMIFTASLFSLLSLVMMCVCPPVIIHKLMRMRTELTPLVHQCIIHSIHFHHHLDHEYYDDKRTLRETVERMLSSSRSRRGTLIDVDDLISRLQSGAIRGKQIRLDSIQKPPEQEFTVLNQGLPYSIAVMNSGYEPDGSIGYTFPGQQSNEFQPDFGQNIYSTPPTVFTQSNPVAELCCSYTTGPPGPPGLPGQPGQPGTSFPGPPTQPFYQQPTVPTASCQPCAIAPGPPGPPGPKGAPGYVNNVSIPGPRGPPGGCGQRGPNGPPGPPGVVAPGRIIEIEVTGSEGPPGTPGPPGLPGKPGRPGRRGKNGHKGPDGSCGRHGSFGNPGQPGSPGSIGKPGRSGICACKTQSIKQISTESYSEPQ</sequence>
<reference evidence="4" key="1">
    <citation type="submission" date="2023-10" db="EMBL/GenBank/DDBJ databases">
        <title>Genome assembly of Pristionchus species.</title>
        <authorList>
            <person name="Yoshida K."/>
            <person name="Sommer R.J."/>
        </authorList>
    </citation>
    <scope>NUCLEOTIDE SEQUENCE</scope>
    <source>
        <strain evidence="4">RS0144</strain>
    </source>
</reference>
<gene>
    <name evidence="4" type="ORF">PENTCL1PPCAC_18994</name>
</gene>
<keyword evidence="1" id="KW-0677">Repeat</keyword>
<evidence type="ECO:0000256" key="2">
    <source>
        <dbReference type="SAM" id="MobiDB-lite"/>
    </source>
</evidence>